<dbReference type="EMBL" id="SRLA01000006">
    <property type="protein sequence ID" value="TGE04258.1"/>
    <property type="molecule type" value="Genomic_DNA"/>
</dbReference>
<dbReference type="RefSeq" id="WP_135436699.1">
    <property type="nucleotide sequence ID" value="NZ_SRLA01000006.1"/>
</dbReference>
<name>A0A4Z0P0Z8_9BACT</name>
<proteinExistence type="predicted"/>
<evidence type="ECO:0000313" key="2">
    <source>
        <dbReference type="Proteomes" id="UP000298337"/>
    </source>
</evidence>
<dbReference type="AlphaFoldDB" id="A0A4Z0P0Z8"/>
<comment type="caution">
    <text evidence="1">The sequence shown here is derived from an EMBL/GenBank/DDBJ whole genome shotgun (WGS) entry which is preliminary data.</text>
</comment>
<accession>A0A4Z0P0Z8</accession>
<dbReference type="OrthoDB" id="980385at2"/>
<organism evidence="1 2">
    <name type="scientific">Hymenobacter fodinae</name>
    <dbReference type="NCBI Taxonomy" id="2510796"/>
    <lineage>
        <taxon>Bacteria</taxon>
        <taxon>Pseudomonadati</taxon>
        <taxon>Bacteroidota</taxon>
        <taxon>Cytophagia</taxon>
        <taxon>Cytophagales</taxon>
        <taxon>Hymenobacteraceae</taxon>
        <taxon>Hymenobacter</taxon>
    </lineage>
</organism>
<evidence type="ECO:0000313" key="1">
    <source>
        <dbReference type="EMBL" id="TGE04258.1"/>
    </source>
</evidence>
<keyword evidence="2" id="KW-1185">Reference proteome</keyword>
<evidence type="ECO:0008006" key="3">
    <source>
        <dbReference type="Google" id="ProtNLM"/>
    </source>
</evidence>
<gene>
    <name evidence="1" type="ORF">EU556_23615</name>
</gene>
<sequence>MALLSCQTGPSQLIGVGAKNSAEAKPEIFTQNKEFVYQVSRFKDGRAIITDTVVLTSIGTAWKMDTTQKEIGWSSKVSGTQSGTGVEESPSGVWIHPPRFDEYAILELSPFPEVRLPFSVGQEWDWELSVGSHWSNPAWAVWKDRMVVRSHYKAGGEKNIQTRLGQLTCYEVTAVATCTAGKTTLVLLFHPQYGFVELDYRNMDGKRMRFQLVSSGIINEFHGATYFDKPLP</sequence>
<reference evidence="1 2" key="1">
    <citation type="submission" date="2019-04" db="EMBL/GenBank/DDBJ databases">
        <authorList>
            <person name="Feng G."/>
            <person name="Zhang J."/>
            <person name="Zhu H."/>
        </authorList>
    </citation>
    <scope>NUCLEOTIDE SEQUENCE [LARGE SCALE GENOMIC DNA]</scope>
    <source>
        <strain evidence="1 2">92R-1</strain>
    </source>
</reference>
<dbReference type="Proteomes" id="UP000298337">
    <property type="component" value="Unassembled WGS sequence"/>
</dbReference>
<protein>
    <recommendedName>
        <fullName evidence="3">DUF3108 domain-containing protein</fullName>
    </recommendedName>
</protein>